<dbReference type="InterPro" id="IPR013094">
    <property type="entry name" value="AB_hydrolase_3"/>
</dbReference>
<feature type="domain" description="Alpha/beta hydrolase fold-3" evidence="2">
    <location>
        <begin position="234"/>
        <end position="357"/>
    </location>
</feature>
<feature type="compositionally biased region" description="Polar residues" evidence="1">
    <location>
        <begin position="751"/>
        <end position="762"/>
    </location>
</feature>
<evidence type="ECO:0000313" key="4">
    <source>
        <dbReference type="Proteomes" id="UP001212152"/>
    </source>
</evidence>
<dbReference type="GO" id="GO:0019433">
    <property type="term" value="P:triglyceride catabolic process"/>
    <property type="evidence" value="ECO:0007669"/>
    <property type="project" value="TreeGrafter"/>
</dbReference>
<dbReference type="GO" id="GO:0005829">
    <property type="term" value="C:cytosol"/>
    <property type="evidence" value="ECO:0007669"/>
    <property type="project" value="TreeGrafter"/>
</dbReference>
<feature type="domain" description="Alpha/beta hydrolase fold-3" evidence="2">
    <location>
        <begin position="449"/>
        <end position="527"/>
    </location>
</feature>
<proteinExistence type="predicted"/>
<evidence type="ECO:0000259" key="2">
    <source>
        <dbReference type="Pfam" id="PF07859"/>
    </source>
</evidence>
<keyword evidence="4" id="KW-1185">Reference proteome</keyword>
<dbReference type="Pfam" id="PF07859">
    <property type="entry name" value="Abhydrolase_3"/>
    <property type="match status" value="2"/>
</dbReference>
<dbReference type="PANTHER" id="PTHR23025:SF3">
    <property type="entry name" value="HORMONE-SENSITIVE LIPASE"/>
    <property type="match status" value="1"/>
</dbReference>
<comment type="caution">
    <text evidence="3">The sequence shown here is derived from an EMBL/GenBank/DDBJ whole genome shotgun (WGS) entry which is preliminary data.</text>
</comment>
<dbReference type="InterPro" id="IPR029058">
    <property type="entry name" value="AB_hydrolase_fold"/>
</dbReference>
<evidence type="ECO:0000256" key="1">
    <source>
        <dbReference type="SAM" id="MobiDB-lite"/>
    </source>
</evidence>
<accession>A0AAD5TDQ9</accession>
<dbReference type="AlphaFoldDB" id="A0AAD5TDQ9"/>
<name>A0AAD5TDQ9_9FUNG</name>
<sequence length="800" mass="89243">MLDHALGRPSSGLKRIQVLLFSLVAYQVLKERKGPRPPNSPPSTSTLAAVARFLNHRLANWPPWKIVFGTLSVAWFFKNLLLMVGWNAPEPLARMYTRSFYRGTYVLTGLDAGFLTVMNVKPKWLRDILSMICSIFYLVFPDTADEKVRKFRAHPTIDMLRVSWNKALNPYLRLATLNVRPAIKIRRNITIPRPDPPSISSFPDRVLGPIHARLYFNGSERELLRARELVFLLPGGGFVAMGPMCHEDHVSQWAKMSKVPILSIDYGKAPENPYPFALEESFDAYRSVVESNGAVIGMQGWWEPGRRVKMPPIKIVMVGDSAGGNLVVGVVMRCLETYEKHIPPPNGIVLIYPCLSFDMSCWMPSEQLKLMRAESHKNLALKGLANAKSSMKKNSPLTPQDAPRKIDVLNDVSDHSKSWYSFIKPKTSRAERVQGPSIPTNLSMTSRMSYFTDRIISPEMMRAMALLYLGGSPNPVDLASDYYLSPVMAPDDLLARFPKTYLLCGEKDPFVDDTVVFAGRLRENKLKARKEWERMMKTVQGEKKLNGKQNGSGLHLSFDDGMASGPASRSGTPDSSASSTGGIRSHIFSRDPDSMVRVKILEGVSHAFFQMLSLLPEAKQATRLTADWFREMLSDPGVDDHGDDLTEFMIQDIHDREGDTEDGPRVGPFYPAYGAPRAAPSPHISMENLSSASLESQPNGICDHRDHPLPSPSHVRFVGDEDDEGDNGGRYFRALANGTTPRKPSDEQLEVSPQASAYNSTASLSPVSPDQPLSPPPIMDEVNEKEILERRRTELGSSIY</sequence>
<dbReference type="SUPFAM" id="SSF53474">
    <property type="entry name" value="alpha/beta-Hydrolases"/>
    <property type="match status" value="1"/>
</dbReference>
<gene>
    <name evidence="3" type="ORF">HDU87_008272</name>
</gene>
<dbReference type="Gene3D" id="3.40.50.1820">
    <property type="entry name" value="alpha/beta hydrolase"/>
    <property type="match status" value="1"/>
</dbReference>
<dbReference type="Proteomes" id="UP001212152">
    <property type="component" value="Unassembled WGS sequence"/>
</dbReference>
<reference evidence="3" key="1">
    <citation type="submission" date="2020-05" db="EMBL/GenBank/DDBJ databases">
        <title>Phylogenomic resolution of chytrid fungi.</title>
        <authorList>
            <person name="Stajich J.E."/>
            <person name="Amses K."/>
            <person name="Simmons R."/>
            <person name="Seto K."/>
            <person name="Myers J."/>
            <person name="Bonds A."/>
            <person name="Quandt C.A."/>
            <person name="Barry K."/>
            <person name="Liu P."/>
            <person name="Grigoriev I."/>
            <person name="Longcore J.E."/>
            <person name="James T.Y."/>
        </authorList>
    </citation>
    <scope>NUCLEOTIDE SEQUENCE</scope>
    <source>
        <strain evidence="3">JEL0379</strain>
    </source>
</reference>
<dbReference type="EMBL" id="JADGJQ010000084">
    <property type="protein sequence ID" value="KAJ3171804.1"/>
    <property type="molecule type" value="Genomic_DNA"/>
</dbReference>
<feature type="region of interest" description="Disordered" evidence="1">
    <location>
        <begin position="719"/>
        <end position="785"/>
    </location>
</feature>
<protein>
    <recommendedName>
        <fullName evidence="2">Alpha/beta hydrolase fold-3 domain-containing protein</fullName>
    </recommendedName>
</protein>
<dbReference type="GO" id="GO:0004806">
    <property type="term" value="F:triacylglycerol lipase activity"/>
    <property type="evidence" value="ECO:0007669"/>
    <property type="project" value="TreeGrafter"/>
</dbReference>
<feature type="region of interest" description="Disordered" evidence="1">
    <location>
        <begin position="539"/>
        <end position="588"/>
    </location>
</feature>
<dbReference type="PANTHER" id="PTHR23025">
    <property type="entry name" value="TRIACYLGLYCEROL LIPASE"/>
    <property type="match status" value="1"/>
</dbReference>
<evidence type="ECO:0000313" key="3">
    <source>
        <dbReference type="EMBL" id="KAJ3171804.1"/>
    </source>
</evidence>
<organism evidence="3 4">
    <name type="scientific">Geranomyces variabilis</name>
    <dbReference type="NCBI Taxonomy" id="109894"/>
    <lineage>
        <taxon>Eukaryota</taxon>
        <taxon>Fungi</taxon>
        <taxon>Fungi incertae sedis</taxon>
        <taxon>Chytridiomycota</taxon>
        <taxon>Chytridiomycota incertae sedis</taxon>
        <taxon>Chytridiomycetes</taxon>
        <taxon>Spizellomycetales</taxon>
        <taxon>Powellomycetaceae</taxon>
        <taxon>Geranomyces</taxon>
    </lineage>
</organism>
<feature type="compositionally biased region" description="Polar residues" evidence="1">
    <location>
        <begin position="567"/>
        <end position="582"/>
    </location>
</feature>
<dbReference type="GO" id="GO:0004771">
    <property type="term" value="F:sterol ester esterase activity"/>
    <property type="evidence" value="ECO:0007669"/>
    <property type="project" value="TreeGrafter"/>
</dbReference>